<comment type="caution">
    <text evidence="3">The sequence shown here is derived from an EMBL/GenBank/DDBJ whole genome shotgun (WGS) entry which is preliminary data.</text>
</comment>
<dbReference type="PROSITE" id="PS50157">
    <property type="entry name" value="ZINC_FINGER_C2H2_2"/>
    <property type="match status" value="1"/>
</dbReference>
<proteinExistence type="predicted"/>
<gene>
    <name evidence="3" type="ORF">KIN20_008884</name>
</gene>
<name>A0AAD5M8L9_PARTN</name>
<keyword evidence="1" id="KW-0863">Zinc-finger</keyword>
<sequence length="62" mass="7410">MELRKRHIRHIHPERLHDVEVDQHLYIKVTLPSLPCVYELCAKTFASHPSLSTHKRRNTKLE</sequence>
<dbReference type="SUPFAM" id="SSF57667">
    <property type="entry name" value="beta-beta-alpha zinc fingers"/>
    <property type="match status" value="1"/>
</dbReference>
<reference evidence="3" key="1">
    <citation type="submission" date="2021-06" db="EMBL/GenBank/DDBJ databases">
        <title>Parelaphostrongylus tenuis whole genome reference sequence.</title>
        <authorList>
            <person name="Garwood T.J."/>
            <person name="Larsen P.A."/>
            <person name="Fountain-Jones N.M."/>
            <person name="Garbe J.R."/>
            <person name="Macchietto M.G."/>
            <person name="Kania S.A."/>
            <person name="Gerhold R.W."/>
            <person name="Richards J.E."/>
            <person name="Wolf T.M."/>
        </authorList>
    </citation>
    <scope>NUCLEOTIDE SEQUENCE</scope>
    <source>
        <strain evidence="3">MNPRO001-30</strain>
        <tissue evidence="3">Meninges</tissue>
    </source>
</reference>
<evidence type="ECO:0000256" key="1">
    <source>
        <dbReference type="PROSITE-ProRule" id="PRU00042"/>
    </source>
</evidence>
<evidence type="ECO:0000313" key="4">
    <source>
        <dbReference type="Proteomes" id="UP001196413"/>
    </source>
</evidence>
<protein>
    <recommendedName>
        <fullName evidence="2">C2H2-type domain-containing protein</fullName>
    </recommendedName>
</protein>
<organism evidence="3 4">
    <name type="scientific">Parelaphostrongylus tenuis</name>
    <name type="common">Meningeal worm</name>
    <dbReference type="NCBI Taxonomy" id="148309"/>
    <lineage>
        <taxon>Eukaryota</taxon>
        <taxon>Metazoa</taxon>
        <taxon>Ecdysozoa</taxon>
        <taxon>Nematoda</taxon>
        <taxon>Chromadorea</taxon>
        <taxon>Rhabditida</taxon>
        <taxon>Rhabditina</taxon>
        <taxon>Rhabditomorpha</taxon>
        <taxon>Strongyloidea</taxon>
        <taxon>Metastrongylidae</taxon>
        <taxon>Parelaphostrongylus</taxon>
    </lineage>
</organism>
<accession>A0AAD5M8L9</accession>
<dbReference type="EMBL" id="JAHQIW010001437">
    <property type="protein sequence ID" value="KAJ1352523.1"/>
    <property type="molecule type" value="Genomic_DNA"/>
</dbReference>
<keyword evidence="4" id="KW-1185">Reference proteome</keyword>
<feature type="domain" description="C2H2-type" evidence="2">
    <location>
        <begin position="34"/>
        <end position="62"/>
    </location>
</feature>
<dbReference type="GO" id="GO:0008270">
    <property type="term" value="F:zinc ion binding"/>
    <property type="evidence" value="ECO:0007669"/>
    <property type="project" value="UniProtKB-KW"/>
</dbReference>
<evidence type="ECO:0000313" key="3">
    <source>
        <dbReference type="EMBL" id="KAJ1352523.1"/>
    </source>
</evidence>
<evidence type="ECO:0000259" key="2">
    <source>
        <dbReference type="PROSITE" id="PS50157"/>
    </source>
</evidence>
<keyword evidence="1" id="KW-0862">Zinc</keyword>
<dbReference type="AlphaFoldDB" id="A0AAD5M8L9"/>
<dbReference type="InterPro" id="IPR013087">
    <property type="entry name" value="Znf_C2H2_type"/>
</dbReference>
<dbReference type="Proteomes" id="UP001196413">
    <property type="component" value="Unassembled WGS sequence"/>
</dbReference>
<dbReference type="InterPro" id="IPR036236">
    <property type="entry name" value="Znf_C2H2_sf"/>
</dbReference>
<keyword evidence="1" id="KW-0479">Metal-binding</keyword>